<accession>A0A1W1BF70</accession>
<dbReference type="CDD" id="cd22923">
    <property type="entry name" value="HFD_Aq328-like_rpt2"/>
    <property type="match status" value="1"/>
</dbReference>
<dbReference type="Gene3D" id="1.10.20.10">
    <property type="entry name" value="Histone, subunit A"/>
    <property type="match status" value="1"/>
</dbReference>
<evidence type="ECO:0000313" key="1">
    <source>
        <dbReference type="EMBL" id="SFV52098.1"/>
    </source>
</evidence>
<name>A0A1W1BF70_9ZZZZ</name>
<dbReference type="InterPro" id="IPR015207">
    <property type="entry name" value="DUF1931"/>
</dbReference>
<dbReference type="GO" id="GO:0046982">
    <property type="term" value="F:protein heterodimerization activity"/>
    <property type="evidence" value="ECO:0007669"/>
    <property type="project" value="InterPro"/>
</dbReference>
<evidence type="ECO:0008006" key="2">
    <source>
        <dbReference type="Google" id="ProtNLM"/>
    </source>
</evidence>
<dbReference type="SUPFAM" id="SSF47113">
    <property type="entry name" value="Histone-fold"/>
    <property type="match status" value="1"/>
</dbReference>
<sequence length="148" mass="16645">MAVVGFTKLEALFRKAASVDIHKGHAKEITDFVEQKLVDLLIAGERNANMNGRDVIWEADLPITKGLQETIIEFKKLEEAIALDDVLNMLTTFPPLKYPYAAELEEKLPEITGALLVVMAKIIKEIDSNRTVDHKTIEKTKEIMNLTL</sequence>
<reference evidence="1" key="1">
    <citation type="submission" date="2016-10" db="EMBL/GenBank/DDBJ databases">
        <authorList>
            <person name="de Groot N.N."/>
        </authorList>
    </citation>
    <scope>NUCLEOTIDE SEQUENCE</scope>
</reference>
<protein>
    <recommendedName>
        <fullName evidence="2">DUF1931 family protein</fullName>
    </recommendedName>
</protein>
<dbReference type="CDD" id="cd22922">
    <property type="entry name" value="HFD_Aq328-like_rpt1"/>
    <property type="match status" value="1"/>
</dbReference>
<organism evidence="1">
    <name type="scientific">hydrothermal vent metagenome</name>
    <dbReference type="NCBI Taxonomy" id="652676"/>
    <lineage>
        <taxon>unclassified sequences</taxon>
        <taxon>metagenomes</taxon>
        <taxon>ecological metagenomes</taxon>
    </lineage>
</organism>
<gene>
    <name evidence="1" type="ORF">MNB_SM-7-1211</name>
</gene>
<dbReference type="Pfam" id="PF09123">
    <property type="entry name" value="DUF1931"/>
    <property type="match status" value="1"/>
</dbReference>
<dbReference type="AlphaFoldDB" id="A0A1W1BF70"/>
<proteinExistence type="predicted"/>
<dbReference type="EMBL" id="FPHB01000020">
    <property type="protein sequence ID" value="SFV52098.1"/>
    <property type="molecule type" value="Genomic_DNA"/>
</dbReference>
<dbReference type="InterPro" id="IPR009072">
    <property type="entry name" value="Histone-fold"/>
</dbReference>